<comment type="caution">
    <text evidence="5">The sequence shown here is derived from an EMBL/GenBank/DDBJ whole genome shotgun (WGS) entry which is preliminary data.</text>
</comment>
<dbReference type="SMART" id="SM00421">
    <property type="entry name" value="HTH_LUXR"/>
    <property type="match status" value="1"/>
</dbReference>
<protein>
    <submittedName>
        <fullName evidence="5">LuxR family transcriptional regulator</fullName>
    </submittedName>
</protein>
<sequence length="215" mass="24932">MMKNSYMRTIHFLCEDKKVTHPIVQKIEQALEINIPYIEPQDLMLALQTSKHRILMIDHHDYSRLNNQIRDLPLANKTFENIVINVQCRLTTDEILNFGHLKGLFYENDSVEVISKGCSEIINGQNWLPRKVAAQLLFHYRNMVETQSAPVTVDLTTREIHILRSLMTGASNSQIAEDQFISEFTVKSHLYQIFKKLCVKNRVQAAAWAKQHLLS</sequence>
<dbReference type="InterPro" id="IPR036388">
    <property type="entry name" value="WH-like_DNA-bd_sf"/>
</dbReference>
<dbReference type="Gene3D" id="1.10.10.10">
    <property type="entry name" value="Winged helix-like DNA-binding domain superfamily/Winged helix DNA-binding domain"/>
    <property type="match status" value="1"/>
</dbReference>
<dbReference type="STRING" id="379097.SE23_10225"/>
<dbReference type="PANTHER" id="PTHR44688">
    <property type="entry name" value="DNA-BINDING TRANSCRIPTIONAL ACTIVATOR DEVR_DOSR"/>
    <property type="match status" value="1"/>
</dbReference>
<dbReference type="FunFam" id="1.10.10.10:FF:000153">
    <property type="entry name" value="LuxR family transcriptional regulator"/>
    <property type="match status" value="1"/>
</dbReference>
<gene>
    <name evidence="5" type="ORF">NM06_14440</name>
</gene>
<dbReference type="PROSITE" id="PS50043">
    <property type="entry name" value="HTH_LUXR_2"/>
    <property type="match status" value="1"/>
</dbReference>
<dbReference type="EMBL" id="JRWP01000035">
    <property type="protein sequence ID" value="KGY07989.1"/>
    <property type="molecule type" value="Genomic_DNA"/>
</dbReference>
<accession>A0A0A5HWX6</accession>
<dbReference type="GO" id="GO:0006355">
    <property type="term" value="P:regulation of DNA-templated transcription"/>
    <property type="evidence" value="ECO:0007669"/>
    <property type="project" value="InterPro"/>
</dbReference>
<dbReference type="OrthoDB" id="561214at2"/>
<dbReference type="RefSeq" id="WP_038140438.1">
    <property type="nucleotide sequence ID" value="NZ_JRWP01000035.1"/>
</dbReference>
<dbReference type="InterPro" id="IPR016032">
    <property type="entry name" value="Sig_transdc_resp-reg_C-effctor"/>
</dbReference>
<keyword evidence="2" id="KW-0238">DNA-binding</keyword>
<dbReference type="InterPro" id="IPR049151">
    <property type="entry name" value="CsgD-like_REC"/>
</dbReference>
<evidence type="ECO:0000259" key="4">
    <source>
        <dbReference type="PROSITE" id="PS50043"/>
    </source>
</evidence>
<evidence type="ECO:0000256" key="3">
    <source>
        <dbReference type="ARBA" id="ARBA00023163"/>
    </source>
</evidence>
<organism evidence="5 6">
    <name type="scientific">Photobacterium sp. (strain ATCC 43367)</name>
    <dbReference type="NCBI Taxonomy" id="379097"/>
    <lineage>
        <taxon>Bacteria</taxon>
        <taxon>Pseudomonadati</taxon>
        <taxon>Pseudomonadota</taxon>
        <taxon>Gammaproteobacteria</taxon>
        <taxon>Vibrionales</taxon>
        <taxon>Vibrionaceae</taxon>
        <taxon>Vibrio</taxon>
        <taxon>Vibrio oreintalis group</taxon>
    </lineage>
</organism>
<dbReference type="Proteomes" id="UP000030451">
    <property type="component" value="Unassembled WGS sequence"/>
</dbReference>
<feature type="domain" description="HTH luxR-type" evidence="4">
    <location>
        <begin position="148"/>
        <end position="213"/>
    </location>
</feature>
<evidence type="ECO:0000313" key="5">
    <source>
        <dbReference type="EMBL" id="KGY07989.1"/>
    </source>
</evidence>
<dbReference type="GO" id="GO:0003677">
    <property type="term" value="F:DNA binding"/>
    <property type="evidence" value="ECO:0007669"/>
    <property type="project" value="UniProtKB-KW"/>
</dbReference>
<dbReference type="PRINTS" id="PR00038">
    <property type="entry name" value="HTHLUXR"/>
</dbReference>
<evidence type="ECO:0000256" key="1">
    <source>
        <dbReference type="ARBA" id="ARBA00023015"/>
    </source>
</evidence>
<dbReference type="Pfam" id="PF00196">
    <property type="entry name" value="GerE"/>
    <property type="match status" value="1"/>
</dbReference>
<dbReference type="AlphaFoldDB" id="A0A0A5HWX6"/>
<reference evidence="5 6" key="1">
    <citation type="submission" date="2014-10" db="EMBL/GenBank/DDBJ databases">
        <title>Genome sequencing of Vibrio sinaloensis T08.</title>
        <authorList>
            <person name="Chan K.-G."/>
            <person name="Mohamad N.I."/>
        </authorList>
    </citation>
    <scope>NUCLEOTIDE SEQUENCE [LARGE SCALE GENOMIC DNA]</scope>
    <source>
        <strain evidence="5 6">T08</strain>
    </source>
</reference>
<keyword evidence="1" id="KW-0805">Transcription regulation</keyword>
<evidence type="ECO:0000256" key="2">
    <source>
        <dbReference type="ARBA" id="ARBA00023125"/>
    </source>
</evidence>
<name>A0A0A5HWX6_PHOS4</name>
<proteinExistence type="predicted"/>
<dbReference type="Pfam" id="PF21155">
    <property type="entry name" value="VpsT-like_REC"/>
    <property type="match status" value="1"/>
</dbReference>
<keyword evidence="3" id="KW-0804">Transcription</keyword>
<dbReference type="CDD" id="cd06170">
    <property type="entry name" value="LuxR_C_like"/>
    <property type="match status" value="1"/>
</dbReference>
<evidence type="ECO:0000313" key="6">
    <source>
        <dbReference type="Proteomes" id="UP000030451"/>
    </source>
</evidence>
<dbReference type="SUPFAM" id="SSF46894">
    <property type="entry name" value="C-terminal effector domain of the bipartite response regulators"/>
    <property type="match status" value="1"/>
</dbReference>
<dbReference type="Gene3D" id="3.40.50.2300">
    <property type="match status" value="1"/>
</dbReference>
<dbReference type="PANTHER" id="PTHR44688:SF16">
    <property type="entry name" value="DNA-BINDING TRANSCRIPTIONAL ACTIVATOR DEVR_DOSR"/>
    <property type="match status" value="1"/>
</dbReference>
<dbReference type="InterPro" id="IPR000792">
    <property type="entry name" value="Tscrpt_reg_LuxR_C"/>
</dbReference>